<dbReference type="AlphaFoldDB" id="A0A0M1P723"/>
<keyword evidence="3" id="KW-1185">Reference proteome</keyword>
<dbReference type="Gene3D" id="3.30.200.20">
    <property type="entry name" value="Phosphorylase Kinase, domain 1"/>
    <property type="match status" value="1"/>
</dbReference>
<dbReference type="Proteomes" id="UP000036932">
    <property type="component" value="Unassembled WGS sequence"/>
</dbReference>
<dbReference type="RefSeq" id="WP_054403227.1">
    <property type="nucleotide sequence ID" value="NZ_LIUT01000001.1"/>
</dbReference>
<gene>
    <name evidence="2" type="ORF">AM231_14860</name>
</gene>
<dbReference type="PATRIC" id="fig|1705565.3.peg.5022"/>
<proteinExistence type="predicted"/>
<dbReference type="InterPro" id="IPR002575">
    <property type="entry name" value="Aminoglycoside_PTrfase"/>
</dbReference>
<evidence type="ECO:0000259" key="1">
    <source>
        <dbReference type="Pfam" id="PF01636"/>
    </source>
</evidence>
<comment type="caution">
    <text evidence="2">The sequence shown here is derived from an EMBL/GenBank/DDBJ whole genome shotgun (WGS) entry which is preliminary data.</text>
</comment>
<accession>A0A0M1P723</accession>
<evidence type="ECO:0000313" key="2">
    <source>
        <dbReference type="EMBL" id="KOR90283.1"/>
    </source>
</evidence>
<organism evidence="2 3">
    <name type="scientific">Paenibacillus solani</name>
    <dbReference type="NCBI Taxonomy" id="1705565"/>
    <lineage>
        <taxon>Bacteria</taxon>
        <taxon>Bacillati</taxon>
        <taxon>Bacillota</taxon>
        <taxon>Bacilli</taxon>
        <taxon>Bacillales</taxon>
        <taxon>Paenibacillaceae</taxon>
        <taxon>Paenibacillus</taxon>
    </lineage>
</organism>
<protein>
    <submittedName>
        <fullName evidence="2">Phosphotransferase</fullName>
    </submittedName>
</protein>
<dbReference type="GO" id="GO:0016740">
    <property type="term" value="F:transferase activity"/>
    <property type="evidence" value="ECO:0007669"/>
    <property type="project" value="UniProtKB-KW"/>
</dbReference>
<feature type="domain" description="Aminoglycoside phosphotransferase" evidence="1">
    <location>
        <begin position="36"/>
        <end position="278"/>
    </location>
</feature>
<dbReference type="SUPFAM" id="SSF56112">
    <property type="entry name" value="Protein kinase-like (PK-like)"/>
    <property type="match status" value="1"/>
</dbReference>
<dbReference type="PANTHER" id="PTHR21310">
    <property type="entry name" value="AMINOGLYCOSIDE PHOSPHOTRANSFERASE-RELATED-RELATED"/>
    <property type="match status" value="1"/>
</dbReference>
<keyword evidence="2" id="KW-0808">Transferase</keyword>
<evidence type="ECO:0000313" key="3">
    <source>
        <dbReference type="Proteomes" id="UP000036932"/>
    </source>
</evidence>
<dbReference type="Gene3D" id="3.90.1200.10">
    <property type="match status" value="1"/>
</dbReference>
<dbReference type="OrthoDB" id="2801014at2"/>
<dbReference type="InterPro" id="IPR011009">
    <property type="entry name" value="Kinase-like_dom_sf"/>
</dbReference>
<name>A0A0M1P723_9BACL</name>
<dbReference type="EMBL" id="LIUT01000001">
    <property type="protein sequence ID" value="KOR90283.1"/>
    <property type="molecule type" value="Genomic_DNA"/>
</dbReference>
<sequence length="335" mass="38949">MTTKIFFSANGIGAITNLQVQAVLDRFNLGSLIGVRETSHGVGKQTIFVSSDLGEYVLKGNPLYEGQFLEEKFNVESLNKLTSLPVATPYIVDERHDIFGWNYAIMPKLPGKHINDQNLTNKINKEEEKQIAKLLANTLCELHQWKVEHFGEFDPTTQCIRPFNGTYKTWLYDRIKYWLEDAKKYSVITCKDIEWVEKLLWMSEEAFNALSSPTFVMGDFKADNVLVQRSAEDWILSGIFDFTTGYFGDSVADLPRIVTMYIDEEEEELARLFIREYFNHCEHKENFIARYKVHMLHQRVMDWGCAKATGDVTWDESLSFTEWAEKYTEFEFLVK</sequence>
<dbReference type="Pfam" id="PF01636">
    <property type="entry name" value="APH"/>
    <property type="match status" value="1"/>
</dbReference>
<reference evidence="3" key="1">
    <citation type="submission" date="2015-08" db="EMBL/GenBank/DDBJ databases">
        <title>Genome sequencing project for genomic taxonomy and phylogenomics of Bacillus-like bacteria.</title>
        <authorList>
            <person name="Liu B."/>
            <person name="Wang J."/>
            <person name="Zhu Y."/>
            <person name="Liu G."/>
            <person name="Chen Q."/>
            <person name="Chen Z."/>
            <person name="Lan J."/>
            <person name="Che J."/>
            <person name="Ge C."/>
            <person name="Shi H."/>
            <person name="Pan Z."/>
            <person name="Liu X."/>
        </authorList>
    </citation>
    <scope>NUCLEOTIDE SEQUENCE [LARGE SCALE GENOMIC DNA]</scope>
    <source>
        <strain evidence="3">FJAT-22460</strain>
    </source>
</reference>
<dbReference type="InterPro" id="IPR051678">
    <property type="entry name" value="AGP_Transferase"/>
</dbReference>